<evidence type="ECO:0000256" key="4">
    <source>
        <dbReference type="ARBA" id="ARBA00022989"/>
    </source>
</evidence>
<evidence type="ECO:0000256" key="6">
    <source>
        <dbReference type="SAM" id="Phobius"/>
    </source>
</evidence>
<comment type="similarity">
    <text evidence="2">Belongs to the IFI6/IFI27 family.</text>
</comment>
<feature type="transmembrane region" description="Helical" evidence="6">
    <location>
        <begin position="30"/>
        <end position="52"/>
    </location>
</feature>
<comment type="caution">
    <text evidence="7">The sequence shown here is derived from an EMBL/GenBank/DDBJ whole genome shotgun (WGS) entry which is preliminary data.</text>
</comment>
<keyword evidence="5 6" id="KW-0472">Membrane</keyword>
<keyword evidence="8" id="KW-1185">Reference proteome</keyword>
<evidence type="ECO:0000256" key="1">
    <source>
        <dbReference type="ARBA" id="ARBA00004141"/>
    </source>
</evidence>
<evidence type="ECO:0000313" key="7">
    <source>
        <dbReference type="EMBL" id="CAG5093061.1"/>
    </source>
</evidence>
<dbReference type="Proteomes" id="UP000786811">
    <property type="component" value="Unassembled WGS sequence"/>
</dbReference>
<proteinExistence type="inferred from homology"/>
<keyword evidence="3 6" id="KW-0812">Transmembrane</keyword>
<dbReference type="AlphaFoldDB" id="A0A8J2HBU1"/>
<reference evidence="7" key="1">
    <citation type="submission" date="2021-04" db="EMBL/GenBank/DDBJ databases">
        <authorList>
            <person name="Chebbi M.A.C M."/>
        </authorList>
    </citation>
    <scope>NUCLEOTIDE SEQUENCE</scope>
</reference>
<dbReference type="InterPro" id="IPR009311">
    <property type="entry name" value="IFI6/IFI27-like"/>
</dbReference>
<protein>
    <submittedName>
        <fullName evidence="7">Uncharacterized protein</fullName>
    </submittedName>
</protein>
<dbReference type="GO" id="GO:0016020">
    <property type="term" value="C:membrane"/>
    <property type="evidence" value="ECO:0007669"/>
    <property type="project" value="UniProtKB-SubCell"/>
</dbReference>
<name>A0A8J2HBU1_COTCN</name>
<evidence type="ECO:0000256" key="5">
    <source>
        <dbReference type="ARBA" id="ARBA00023136"/>
    </source>
</evidence>
<dbReference type="EMBL" id="CAJNRD030001120">
    <property type="protein sequence ID" value="CAG5093061.1"/>
    <property type="molecule type" value="Genomic_DNA"/>
</dbReference>
<dbReference type="OrthoDB" id="7366896at2759"/>
<dbReference type="Pfam" id="PF06140">
    <property type="entry name" value="Ifi-6-16"/>
    <property type="match status" value="1"/>
</dbReference>
<keyword evidence="4 6" id="KW-1133">Transmembrane helix</keyword>
<sequence>MFDWMYYQMCDNCQKPLINEKNLKTFRIRLGLGGGILVSGGGLLGAYALPLIGFGSAGVTKGSIAAWLQSPAIKAGTTFALCQSLGATGLYSILFKSTGSVLGGGALRMLYNNRFNNGWCSCDQPPLIPNAPK</sequence>
<comment type="subcellular location">
    <subcellularLocation>
        <location evidence="1">Membrane</location>
        <topology evidence="1">Multi-pass membrane protein</topology>
    </subcellularLocation>
</comment>
<dbReference type="Gene3D" id="6.10.110.10">
    <property type="match status" value="1"/>
</dbReference>
<evidence type="ECO:0000313" key="8">
    <source>
        <dbReference type="Proteomes" id="UP000786811"/>
    </source>
</evidence>
<organism evidence="7 8">
    <name type="scientific">Cotesia congregata</name>
    <name type="common">Parasitoid wasp</name>
    <name type="synonym">Apanteles congregatus</name>
    <dbReference type="NCBI Taxonomy" id="51543"/>
    <lineage>
        <taxon>Eukaryota</taxon>
        <taxon>Metazoa</taxon>
        <taxon>Ecdysozoa</taxon>
        <taxon>Arthropoda</taxon>
        <taxon>Hexapoda</taxon>
        <taxon>Insecta</taxon>
        <taxon>Pterygota</taxon>
        <taxon>Neoptera</taxon>
        <taxon>Endopterygota</taxon>
        <taxon>Hymenoptera</taxon>
        <taxon>Apocrita</taxon>
        <taxon>Ichneumonoidea</taxon>
        <taxon>Braconidae</taxon>
        <taxon>Microgastrinae</taxon>
        <taxon>Cotesia</taxon>
    </lineage>
</organism>
<accession>A0A8J2HBU1</accession>
<evidence type="ECO:0000256" key="3">
    <source>
        <dbReference type="ARBA" id="ARBA00022692"/>
    </source>
</evidence>
<evidence type="ECO:0000256" key="2">
    <source>
        <dbReference type="ARBA" id="ARBA00007262"/>
    </source>
</evidence>
<gene>
    <name evidence="7" type="ORF">HICCMSTLAB_LOCUS6562</name>
</gene>
<dbReference type="InterPro" id="IPR038213">
    <property type="entry name" value="IFI6/IFI27-like_sf"/>
</dbReference>